<organism evidence="1">
    <name type="scientific">marine sediment metagenome</name>
    <dbReference type="NCBI Taxonomy" id="412755"/>
    <lineage>
        <taxon>unclassified sequences</taxon>
        <taxon>metagenomes</taxon>
        <taxon>ecological metagenomes</taxon>
    </lineage>
</organism>
<accession>X1HYZ9</accession>
<dbReference type="AlphaFoldDB" id="X1HYZ9"/>
<dbReference type="EMBL" id="BARU01021891">
    <property type="protein sequence ID" value="GAH50508.1"/>
    <property type="molecule type" value="Genomic_DNA"/>
</dbReference>
<protein>
    <submittedName>
        <fullName evidence="1">Uncharacterized protein</fullName>
    </submittedName>
</protein>
<reference evidence="1" key="1">
    <citation type="journal article" date="2014" name="Front. Microbiol.">
        <title>High frequency of phylogenetically diverse reductive dehalogenase-homologous genes in deep subseafloor sedimentary metagenomes.</title>
        <authorList>
            <person name="Kawai M."/>
            <person name="Futagami T."/>
            <person name="Toyoda A."/>
            <person name="Takaki Y."/>
            <person name="Nishi S."/>
            <person name="Hori S."/>
            <person name="Arai W."/>
            <person name="Tsubouchi T."/>
            <person name="Morono Y."/>
            <person name="Uchiyama I."/>
            <person name="Ito T."/>
            <person name="Fujiyama A."/>
            <person name="Inagaki F."/>
            <person name="Takami H."/>
        </authorList>
    </citation>
    <scope>NUCLEOTIDE SEQUENCE</scope>
    <source>
        <strain evidence="1">Expedition CK06-06</strain>
    </source>
</reference>
<proteinExistence type="predicted"/>
<gene>
    <name evidence="1" type="ORF">S03H2_35753</name>
</gene>
<name>X1HYZ9_9ZZZZ</name>
<comment type="caution">
    <text evidence="1">The sequence shown here is derived from an EMBL/GenBank/DDBJ whole genome shotgun (WGS) entry which is preliminary data.</text>
</comment>
<sequence>GYFSLRDKLDTTDWDTGGYDAYVSGGTVEKVDNTFYGLGHLEGETVSVLGDGAVHADVVVSSAKVVLTDYFNKVHIGKGFESPLMPMKLAVPGANIRGKKKRIHQIIFSFYKTLGAQFGTTEGTDRIHFRKNTDPMGYAPPAFTGEKLQTFKGGYELNGDIYVTQKQPLPMTVRSITAKLQVYG</sequence>
<feature type="non-terminal residue" evidence="1">
    <location>
        <position position="1"/>
    </location>
</feature>
<evidence type="ECO:0000313" key="1">
    <source>
        <dbReference type="EMBL" id="GAH50508.1"/>
    </source>
</evidence>